<evidence type="ECO:0000313" key="4">
    <source>
        <dbReference type="Proteomes" id="UP000294933"/>
    </source>
</evidence>
<reference evidence="3 4" key="1">
    <citation type="submission" date="2018-06" db="EMBL/GenBank/DDBJ databases">
        <title>A transcriptomic atlas of mushroom development highlights an independent origin of complex multicellularity.</title>
        <authorList>
            <consortium name="DOE Joint Genome Institute"/>
            <person name="Krizsan K."/>
            <person name="Almasi E."/>
            <person name="Merenyi Z."/>
            <person name="Sahu N."/>
            <person name="Viragh M."/>
            <person name="Koszo T."/>
            <person name="Mondo S."/>
            <person name="Kiss B."/>
            <person name="Balint B."/>
            <person name="Kues U."/>
            <person name="Barry K."/>
            <person name="Hegedus J.C."/>
            <person name="Henrissat B."/>
            <person name="Johnson J."/>
            <person name="Lipzen A."/>
            <person name="Ohm R."/>
            <person name="Nagy I."/>
            <person name="Pangilinan J."/>
            <person name="Yan J."/>
            <person name="Xiong Y."/>
            <person name="Grigoriev I.V."/>
            <person name="Hibbett D.S."/>
            <person name="Nagy L.G."/>
        </authorList>
    </citation>
    <scope>NUCLEOTIDE SEQUENCE [LARGE SCALE GENOMIC DNA]</scope>
    <source>
        <strain evidence="3 4">SZMC22713</strain>
    </source>
</reference>
<keyword evidence="4" id="KW-1185">Reference proteome</keyword>
<feature type="region of interest" description="Disordered" evidence="1">
    <location>
        <begin position="49"/>
        <end position="68"/>
    </location>
</feature>
<evidence type="ECO:0000313" key="3">
    <source>
        <dbReference type="EMBL" id="TDL21634.1"/>
    </source>
</evidence>
<feature type="transmembrane region" description="Helical" evidence="2">
    <location>
        <begin position="156"/>
        <end position="177"/>
    </location>
</feature>
<dbReference type="VEuPathDB" id="FungiDB:BD410DRAFT_898734"/>
<dbReference type="AlphaFoldDB" id="A0A4Y7Q1W1"/>
<dbReference type="Proteomes" id="UP000294933">
    <property type="component" value="Unassembled WGS sequence"/>
</dbReference>
<keyword evidence="2" id="KW-0472">Membrane</keyword>
<keyword evidence="2" id="KW-0812">Transmembrane</keyword>
<feature type="transmembrane region" description="Helical" evidence="2">
    <location>
        <begin position="115"/>
        <end position="136"/>
    </location>
</feature>
<evidence type="ECO:0000256" key="2">
    <source>
        <dbReference type="SAM" id="Phobius"/>
    </source>
</evidence>
<name>A0A4Y7Q1W1_9AGAM</name>
<accession>A0A4Y7Q1W1</accession>
<organism evidence="3 4">
    <name type="scientific">Rickenella mellea</name>
    <dbReference type="NCBI Taxonomy" id="50990"/>
    <lineage>
        <taxon>Eukaryota</taxon>
        <taxon>Fungi</taxon>
        <taxon>Dikarya</taxon>
        <taxon>Basidiomycota</taxon>
        <taxon>Agaricomycotina</taxon>
        <taxon>Agaricomycetes</taxon>
        <taxon>Hymenochaetales</taxon>
        <taxon>Rickenellaceae</taxon>
        <taxon>Rickenella</taxon>
    </lineage>
</organism>
<dbReference type="EMBL" id="ML170179">
    <property type="protein sequence ID" value="TDL21634.1"/>
    <property type="molecule type" value="Genomic_DNA"/>
</dbReference>
<sequence length="187" mass="20051">MNDAAASCVIQANPDIAGIGVRISIYVQACTALIPAILSGTEAILSSTSTSTSPPLSSSGSHPRQHPRQPLLSAYTTTTIPWAPIQRLTTPNLALGYCLFLTSLIQALTSGLSVYHALILLNLHVIIAFSLSPYLLSSLKDLRRADCSYEGKPSWVFFLAHVGHILCTGAFGIWVFGTLHSFDRTPN</sequence>
<gene>
    <name evidence="3" type="ORF">BD410DRAFT_898734</name>
</gene>
<keyword evidence="2" id="KW-1133">Transmembrane helix</keyword>
<feature type="transmembrane region" description="Helical" evidence="2">
    <location>
        <begin position="92"/>
        <end position="109"/>
    </location>
</feature>
<proteinExistence type="predicted"/>
<dbReference type="OrthoDB" id="3351993at2759"/>
<evidence type="ECO:0000256" key="1">
    <source>
        <dbReference type="SAM" id="MobiDB-lite"/>
    </source>
</evidence>
<protein>
    <submittedName>
        <fullName evidence="3">Uncharacterized protein</fullName>
    </submittedName>
</protein>
<feature type="compositionally biased region" description="Low complexity" evidence="1">
    <location>
        <begin position="49"/>
        <end position="59"/>
    </location>
</feature>